<gene>
    <name evidence="1" type="ORF">PFBG_05475</name>
</gene>
<organism evidence="1 2">
    <name type="scientific">Plasmodium falciparum (isolate 7G8)</name>
    <dbReference type="NCBI Taxonomy" id="57266"/>
    <lineage>
        <taxon>Eukaryota</taxon>
        <taxon>Sar</taxon>
        <taxon>Alveolata</taxon>
        <taxon>Apicomplexa</taxon>
        <taxon>Aconoidasida</taxon>
        <taxon>Haemosporida</taxon>
        <taxon>Plasmodiidae</taxon>
        <taxon>Plasmodium</taxon>
        <taxon>Plasmodium (Laverania)</taxon>
    </lineage>
</organism>
<evidence type="ECO:0000313" key="2">
    <source>
        <dbReference type="Proteomes" id="UP000030688"/>
    </source>
</evidence>
<evidence type="ECO:0000313" key="1">
    <source>
        <dbReference type="EMBL" id="EUR62869.1"/>
    </source>
</evidence>
<name>W7F4T5_PLAF8</name>
<protein>
    <submittedName>
        <fullName evidence="1">Uncharacterized protein</fullName>
    </submittedName>
</protein>
<dbReference type="Proteomes" id="UP000030688">
    <property type="component" value="Unassembled WGS sequence"/>
</dbReference>
<accession>W7F4T5</accession>
<reference evidence="2" key="1">
    <citation type="submission" date="2007-11" db="EMBL/GenBank/DDBJ databases">
        <authorList>
            <consortium name="The Broad Institute Genome Sequencing Platform"/>
            <person name="Volkman S.K."/>
            <person name="Daily J.P."/>
            <person name="Sarr O."/>
            <person name="Ndiaye D."/>
            <person name="Ndir O."/>
            <person name="Mboup S."/>
            <person name="Lukens A."/>
            <person name="Stange-Thomann N."/>
            <person name="Mauceli E."/>
            <person name="Gnerre S."/>
            <person name="Jaffe D."/>
            <person name="Zainoun J."/>
            <person name="Wiegand R.C."/>
            <person name="Birren B."/>
            <person name="Galagan J."/>
            <person name="Lander E."/>
            <person name="Wirth D.F."/>
        </authorList>
    </citation>
    <scope>NUCLEOTIDE SEQUENCE [LARGE SCALE GENOMIC DNA]</scope>
    <source>
        <strain evidence="2">7G8</strain>
    </source>
</reference>
<sequence>MKLYLYNYFEEKKKKKKNYISSIIFVREKVMFIRNINKILNYNCIYILKNKIELIYSQLIIIIFFNIKNNDYG</sequence>
<proteinExistence type="predicted"/>
<dbReference type="AlphaFoldDB" id="W7F4T5"/>
<dbReference type="EMBL" id="KE123646">
    <property type="protein sequence ID" value="EUR62869.1"/>
    <property type="molecule type" value="Genomic_DNA"/>
</dbReference>
<reference evidence="1 2" key="2">
    <citation type="submission" date="2013-02" db="EMBL/GenBank/DDBJ databases">
        <title>The Genome Sequence of Plasmodium falciparum 7G8.</title>
        <authorList>
            <consortium name="The Broad Institute Genome Sequencing Platform"/>
            <consortium name="The Broad Institute Genome Sequencing Center for Infectious Disease"/>
            <person name="Neafsey D."/>
            <person name="Cheeseman I."/>
            <person name="Volkman S."/>
            <person name="Adams J."/>
            <person name="Walker B."/>
            <person name="Young S.K."/>
            <person name="Zeng Q."/>
            <person name="Gargeya S."/>
            <person name="Fitzgerald M."/>
            <person name="Haas B."/>
            <person name="Abouelleil A."/>
            <person name="Alvarado L."/>
            <person name="Arachchi H.M."/>
            <person name="Berlin A.M."/>
            <person name="Chapman S.B."/>
            <person name="Dewar J."/>
            <person name="Goldberg J."/>
            <person name="Griggs A."/>
            <person name="Gujja S."/>
            <person name="Hansen M."/>
            <person name="Howarth C."/>
            <person name="Imamovic A."/>
            <person name="Larimer J."/>
            <person name="McCowan C."/>
            <person name="Murphy C."/>
            <person name="Neiman D."/>
            <person name="Pearson M."/>
            <person name="Priest M."/>
            <person name="Roberts A."/>
            <person name="Saif S."/>
            <person name="Shea T."/>
            <person name="Sisk P."/>
            <person name="Sykes S."/>
            <person name="Wortman J."/>
            <person name="Nusbaum C."/>
            <person name="Birren B."/>
        </authorList>
    </citation>
    <scope>NUCLEOTIDE SEQUENCE [LARGE SCALE GENOMIC DNA]</scope>
    <source>
        <strain evidence="1 2">7G8</strain>
    </source>
</reference>